<feature type="compositionally biased region" description="Basic and acidic residues" evidence="1">
    <location>
        <begin position="645"/>
        <end position="669"/>
    </location>
</feature>
<feature type="compositionally biased region" description="Basic and acidic residues" evidence="1">
    <location>
        <begin position="168"/>
        <end position="179"/>
    </location>
</feature>
<proteinExistence type="predicted"/>
<name>A0A6A7C3W1_9PEZI</name>
<feature type="compositionally biased region" description="Acidic residues" evidence="1">
    <location>
        <begin position="415"/>
        <end position="436"/>
    </location>
</feature>
<feature type="compositionally biased region" description="Basic residues" evidence="1">
    <location>
        <begin position="679"/>
        <end position="688"/>
    </location>
</feature>
<organism evidence="2 3">
    <name type="scientific">Piedraia hortae CBS 480.64</name>
    <dbReference type="NCBI Taxonomy" id="1314780"/>
    <lineage>
        <taxon>Eukaryota</taxon>
        <taxon>Fungi</taxon>
        <taxon>Dikarya</taxon>
        <taxon>Ascomycota</taxon>
        <taxon>Pezizomycotina</taxon>
        <taxon>Dothideomycetes</taxon>
        <taxon>Dothideomycetidae</taxon>
        <taxon>Capnodiales</taxon>
        <taxon>Piedraiaceae</taxon>
        <taxon>Piedraia</taxon>
    </lineage>
</organism>
<accession>A0A6A7C3W1</accession>
<feature type="compositionally biased region" description="Polar residues" evidence="1">
    <location>
        <begin position="565"/>
        <end position="574"/>
    </location>
</feature>
<dbReference type="Proteomes" id="UP000799421">
    <property type="component" value="Unassembled WGS sequence"/>
</dbReference>
<reference evidence="2" key="1">
    <citation type="journal article" date="2020" name="Stud. Mycol.">
        <title>101 Dothideomycetes genomes: a test case for predicting lifestyles and emergence of pathogens.</title>
        <authorList>
            <person name="Haridas S."/>
            <person name="Albert R."/>
            <person name="Binder M."/>
            <person name="Bloem J."/>
            <person name="Labutti K."/>
            <person name="Salamov A."/>
            <person name="Andreopoulos B."/>
            <person name="Baker S."/>
            <person name="Barry K."/>
            <person name="Bills G."/>
            <person name="Bluhm B."/>
            <person name="Cannon C."/>
            <person name="Castanera R."/>
            <person name="Culley D."/>
            <person name="Daum C."/>
            <person name="Ezra D."/>
            <person name="Gonzalez J."/>
            <person name="Henrissat B."/>
            <person name="Kuo A."/>
            <person name="Liang C."/>
            <person name="Lipzen A."/>
            <person name="Lutzoni F."/>
            <person name="Magnuson J."/>
            <person name="Mondo S."/>
            <person name="Nolan M."/>
            <person name="Ohm R."/>
            <person name="Pangilinan J."/>
            <person name="Park H.-J."/>
            <person name="Ramirez L."/>
            <person name="Alfaro M."/>
            <person name="Sun H."/>
            <person name="Tritt A."/>
            <person name="Yoshinaga Y."/>
            <person name="Zwiers L.-H."/>
            <person name="Turgeon B."/>
            <person name="Goodwin S."/>
            <person name="Spatafora J."/>
            <person name="Crous P."/>
            <person name="Grigoriev I."/>
        </authorList>
    </citation>
    <scope>NUCLEOTIDE SEQUENCE</scope>
    <source>
        <strain evidence="2">CBS 480.64</strain>
    </source>
</reference>
<dbReference type="AlphaFoldDB" id="A0A6A7C3W1"/>
<dbReference type="OrthoDB" id="5423926at2759"/>
<feature type="region of interest" description="Disordered" evidence="1">
    <location>
        <begin position="776"/>
        <end position="801"/>
    </location>
</feature>
<sequence>MTERTFRSPSPHRATSVASDAPPVPSLPQNLPVQGHKRAGSMEPPRRMWSPVPARAARGSSVDRSSISRVAPHSDKRLSLVGEEDGDRTSINFSRPMKSPEPPEMIYSPGSRTLSPAPVQPVQQAAEQTAFWDPHTRSVVRPRKALSSSRPSPTRTAPLLHKQPSVVHESREENAKEPTKLLQASAAPTRASVARQRAESLEIPPSFAHRGRQSTPSPARSAHFSPTPVVEPHRHVPPPRDVSPVKSAMKRSTSSAGRREYDSMSMTSQDSFASKKRPARVSFDERSEEPGTLPEFMTPRPALPLFGSVQRFRDGPVERPKVPPATVASPPMASPKPVVQESQSPRSQNAPAADLPVINLLPPTPGDVEKQLGIASPPKQKRQFFIPGAWDDDLDLDSPRSSLSGPSQTAVPNDEPAEDDSDDSDVFSDASEDFSDDGAFASIDAIVEKPLVRTPPTKPESSSDWDKATAYWSRLSQKQKDQIEREHEPTEPVPKLKKKKSADNLPKVLSPSSPRPTMNSDGRSSTTFNRKGQVQRPQSDQNLKTLRPADQPPRLPKPKPGPYTTKVQNQISQDSDSESSFKRSRQRRHSAGSAGGRYTMRRSMRSDEPPIPVPQRALSPSTGQRMSGITNLRPLSPRLSAPEGALKKTLRDAPKQTKSNREFKSRFTESSDSDEATVRRRSRNRSHTQPRPAFRSRFSHDSSSASEDETFRFMPAERPIRGIPRTQTRSVESTDLDEEANELREAGLLDPKAVEQAMGVARKNLGVGQGEALAQGTLRGEESRKKGGGFKGLLKRGGKKDKVVEEDWPLPAAGDGGVGGTEVNGKREVYSTRTGRKKKFASLRRTFGLED</sequence>
<feature type="compositionally biased region" description="Low complexity" evidence="1">
    <location>
        <begin position="116"/>
        <end position="126"/>
    </location>
</feature>
<dbReference type="EMBL" id="MU005968">
    <property type="protein sequence ID" value="KAF2862053.1"/>
    <property type="molecule type" value="Genomic_DNA"/>
</dbReference>
<feature type="compositionally biased region" description="Polar residues" evidence="1">
    <location>
        <begin position="340"/>
        <end position="350"/>
    </location>
</feature>
<protein>
    <submittedName>
        <fullName evidence="2">Uncharacterized protein</fullName>
    </submittedName>
</protein>
<gene>
    <name evidence="2" type="ORF">K470DRAFT_22005</name>
</gene>
<feature type="compositionally biased region" description="Polar residues" evidence="1">
    <location>
        <begin position="510"/>
        <end position="544"/>
    </location>
</feature>
<feature type="compositionally biased region" description="Basic and acidic residues" evidence="1">
    <location>
        <begin position="478"/>
        <end position="490"/>
    </location>
</feature>
<feature type="region of interest" description="Disordered" evidence="1">
    <location>
        <begin position="1"/>
        <end position="740"/>
    </location>
</feature>
<feature type="compositionally biased region" description="Pro residues" evidence="1">
    <location>
        <begin position="550"/>
        <end position="561"/>
    </location>
</feature>
<feature type="compositionally biased region" description="Basic and acidic residues" evidence="1">
    <location>
        <begin position="311"/>
        <end position="321"/>
    </location>
</feature>
<evidence type="ECO:0000256" key="1">
    <source>
        <dbReference type="SAM" id="MobiDB-lite"/>
    </source>
</evidence>
<evidence type="ECO:0000313" key="2">
    <source>
        <dbReference type="EMBL" id="KAF2862053.1"/>
    </source>
</evidence>
<feature type="compositionally biased region" description="Polar residues" evidence="1">
    <location>
        <begin position="618"/>
        <end position="630"/>
    </location>
</feature>
<evidence type="ECO:0000313" key="3">
    <source>
        <dbReference type="Proteomes" id="UP000799421"/>
    </source>
</evidence>
<feature type="compositionally biased region" description="Low complexity" evidence="1">
    <location>
        <begin position="693"/>
        <end position="705"/>
    </location>
</feature>
<keyword evidence="3" id="KW-1185">Reference proteome</keyword>
<feature type="compositionally biased region" description="Low complexity" evidence="1">
    <location>
        <begin position="145"/>
        <end position="159"/>
    </location>
</feature>